<evidence type="ECO:0000313" key="1">
    <source>
        <dbReference type="EMBL" id="NML31590.1"/>
    </source>
</evidence>
<organism evidence="1 2">
    <name type="scientific">Paraburkholderia antibiotica</name>
    <dbReference type="NCBI Taxonomy" id="2728839"/>
    <lineage>
        <taxon>Bacteria</taxon>
        <taxon>Pseudomonadati</taxon>
        <taxon>Pseudomonadota</taxon>
        <taxon>Betaproteobacteria</taxon>
        <taxon>Burkholderiales</taxon>
        <taxon>Burkholderiaceae</taxon>
        <taxon>Paraburkholderia</taxon>
    </lineage>
</organism>
<dbReference type="Proteomes" id="UP000583127">
    <property type="component" value="Unassembled WGS sequence"/>
</dbReference>
<protein>
    <submittedName>
        <fullName evidence="1">Uncharacterized protein</fullName>
    </submittedName>
</protein>
<reference evidence="1 2" key="1">
    <citation type="submission" date="2020-04" db="EMBL/GenBank/DDBJ databases">
        <title>Paraburkholderia sp. G-4-1-8 isolated from soil.</title>
        <authorList>
            <person name="Dahal R.H."/>
        </authorList>
    </citation>
    <scope>NUCLEOTIDE SEQUENCE [LARGE SCALE GENOMIC DNA]</scope>
    <source>
        <strain evidence="1 2">G-4-1-8</strain>
    </source>
</reference>
<keyword evidence="2" id="KW-1185">Reference proteome</keyword>
<sequence>MENHYSDALSGGWGASSVEACIMTTGAAFRVNGGAVDTMAYTNITQYRAFLKTRRAPRTSQTACAHHFNYREMRKMTPTSK</sequence>
<evidence type="ECO:0000313" key="2">
    <source>
        <dbReference type="Proteomes" id="UP000583127"/>
    </source>
</evidence>
<dbReference type="AlphaFoldDB" id="A0A7X9X542"/>
<comment type="caution">
    <text evidence="1">The sequence shown here is derived from an EMBL/GenBank/DDBJ whole genome shotgun (WGS) entry which is preliminary data.</text>
</comment>
<dbReference type="EMBL" id="JABBFZ010000005">
    <property type="protein sequence ID" value="NML31590.1"/>
    <property type="molecule type" value="Genomic_DNA"/>
</dbReference>
<dbReference type="RefSeq" id="WP_169497856.1">
    <property type="nucleotide sequence ID" value="NZ_JABBFZ010000005.1"/>
</dbReference>
<proteinExistence type="predicted"/>
<gene>
    <name evidence="1" type="ORF">HHL14_12180</name>
</gene>
<name>A0A7X9X542_9BURK</name>
<accession>A0A7X9X542</accession>